<evidence type="ECO:0000313" key="15">
    <source>
        <dbReference type="Proteomes" id="UP000578697"/>
    </source>
</evidence>
<sequence>MEPKKKSIIRKIVLTTGIVIVALFVLLVELSVYEVNKSSKETADNDLTQIAQTYAKYVTSWIDENINHMEFYTNADVVYNYTSPEEIAQWLATTPPRRTPEIDYVLFIDAQGNSYYDSGKRGNNSDRAYYKAIMSGDDYFIADPTFAKATGKVSIMIAKAAYSSDGKKIGMFVGVKTIDKIQSEIHAFTLGEKGYAFMLSGDGTAMCHPDSELQMQKNFLNDSIDGHLDINAAAKRMLAGETGNALVNSFVMPGESDVIFFAPVNKTRWSVGICIPKPQLDASANSIRNILVISNIIIAIVILLIIISLMLIAFRPLKAVGKSIAGIASGNADLTQRIEIKHADEIGSVGIGFNKFIMKLQEIISQVKDSKKELVAADENLQASTQDTETSIKEILGCINQLKEIIRTQNQSVDGTATAVTEITSNIQSLEHMIQNQSSGVTQASAATEQMIGNISAINTSIEKMASEFNSLQQKANLGSSKQQTVNEQISEIETQSTMLQEANVAISAIAEQTNLLAMNAAIEAAHAGDAGKGFAVVADEIRKLSETSSAQSKTIGDQLQKIMSSIQTVVTSSSESSEAFVAVSASIKETDELVRQIKSAMEEQAEGSKQVLDALQTMSDSTSNVKAAAGEMSTGSRQILSEVAKLKDNSGNLNDSVGVITASATKIEETGNALTGISAEMNASINRIGKEIDQFKV</sequence>
<keyword evidence="5 11" id="KW-1133">Transmembrane helix</keyword>
<dbReference type="CDD" id="cd06225">
    <property type="entry name" value="HAMP"/>
    <property type="match status" value="1"/>
</dbReference>
<keyword evidence="7 9" id="KW-0807">Transducer</keyword>
<dbReference type="CDD" id="cd12912">
    <property type="entry name" value="PDC2_MCP_like"/>
    <property type="match status" value="1"/>
</dbReference>
<evidence type="ECO:0000256" key="3">
    <source>
        <dbReference type="ARBA" id="ARBA00022500"/>
    </source>
</evidence>
<evidence type="ECO:0000256" key="6">
    <source>
        <dbReference type="ARBA" id="ARBA00023136"/>
    </source>
</evidence>
<keyword evidence="15" id="KW-1185">Reference proteome</keyword>
<dbReference type="InterPro" id="IPR033479">
    <property type="entry name" value="dCache_1"/>
</dbReference>
<dbReference type="Gene3D" id="6.10.340.10">
    <property type="match status" value="1"/>
</dbReference>
<comment type="similarity">
    <text evidence="8">Belongs to the methyl-accepting chemotaxis (MCP) protein family.</text>
</comment>
<feature type="coiled-coil region" evidence="10">
    <location>
        <begin position="360"/>
        <end position="387"/>
    </location>
</feature>
<feature type="transmembrane region" description="Helical" evidence="11">
    <location>
        <begin position="290"/>
        <end position="314"/>
    </location>
</feature>
<keyword evidence="10" id="KW-0175">Coiled coil</keyword>
<dbReference type="GO" id="GO:0006935">
    <property type="term" value="P:chemotaxis"/>
    <property type="evidence" value="ECO:0007669"/>
    <property type="project" value="UniProtKB-KW"/>
</dbReference>
<dbReference type="GO" id="GO:0005886">
    <property type="term" value="C:plasma membrane"/>
    <property type="evidence" value="ECO:0007669"/>
    <property type="project" value="UniProtKB-SubCell"/>
</dbReference>
<dbReference type="GO" id="GO:0007165">
    <property type="term" value="P:signal transduction"/>
    <property type="evidence" value="ECO:0007669"/>
    <property type="project" value="UniProtKB-KW"/>
</dbReference>
<dbReference type="SUPFAM" id="SSF58104">
    <property type="entry name" value="Methyl-accepting chemotaxis protein (MCP) signaling domain"/>
    <property type="match status" value="1"/>
</dbReference>
<dbReference type="Gene3D" id="1.10.287.950">
    <property type="entry name" value="Methyl-accepting chemotaxis protein"/>
    <property type="match status" value="1"/>
</dbReference>
<keyword evidence="2" id="KW-1003">Cell membrane</keyword>
<dbReference type="RefSeq" id="WP_184653012.1">
    <property type="nucleotide sequence ID" value="NZ_JACHFR010000003.1"/>
</dbReference>
<dbReference type="InterPro" id="IPR003660">
    <property type="entry name" value="HAMP_dom"/>
</dbReference>
<dbReference type="PANTHER" id="PTHR32089">
    <property type="entry name" value="METHYL-ACCEPTING CHEMOTAXIS PROTEIN MCPB"/>
    <property type="match status" value="1"/>
</dbReference>
<feature type="domain" description="HAMP" evidence="13">
    <location>
        <begin position="311"/>
        <end position="365"/>
    </location>
</feature>
<feature type="domain" description="Methyl-accepting transducer" evidence="12">
    <location>
        <begin position="412"/>
        <end position="634"/>
    </location>
</feature>
<evidence type="ECO:0000256" key="10">
    <source>
        <dbReference type="SAM" id="Coils"/>
    </source>
</evidence>
<dbReference type="SMART" id="SM00283">
    <property type="entry name" value="MA"/>
    <property type="match status" value="1"/>
</dbReference>
<evidence type="ECO:0000313" key="14">
    <source>
        <dbReference type="EMBL" id="MBB5219587.1"/>
    </source>
</evidence>
<accession>A0A840SCT1</accession>
<dbReference type="SMART" id="SM00304">
    <property type="entry name" value="HAMP"/>
    <property type="match status" value="1"/>
</dbReference>
<feature type="transmembrane region" description="Helical" evidence="11">
    <location>
        <begin position="12"/>
        <end position="33"/>
    </location>
</feature>
<organism evidence="14 15">
    <name type="scientific">Treponema rectale</name>
    <dbReference type="NCBI Taxonomy" id="744512"/>
    <lineage>
        <taxon>Bacteria</taxon>
        <taxon>Pseudomonadati</taxon>
        <taxon>Spirochaetota</taxon>
        <taxon>Spirochaetia</taxon>
        <taxon>Spirochaetales</taxon>
        <taxon>Treponemataceae</taxon>
        <taxon>Treponema</taxon>
    </lineage>
</organism>
<evidence type="ECO:0000256" key="7">
    <source>
        <dbReference type="ARBA" id="ARBA00023224"/>
    </source>
</evidence>
<dbReference type="PROSITE" id="PS50885">
    <property type="entry name" value="HAMP"/>
    <property type="match status" value="1"/>
</dbReference>
<dbReference type="PANTHER" id="PTHR32089:SF117">
    <property type="entry name" value="METHYL ACCEPTING SENSORY TRANSDUCER WITH CACHE_1 SMALL MOLECULE BINDING DOMAIN"/>
    <property type="match status" value="1"/>
</dbReference>
<gene>
    <name evidence="14" type="ORF">HNP77_001969</name>
</gene>
<comment type="caution">
    <text evidence="14">The sequence shown here is derived from an EMBL/GenBank/DDBJ whole genome shotgun (WGS) entry which is preliminary data.</text>
</comment>
<evidence type="ECO:0000259" key="13">
    <source>
        <dbReference type="PROSITE" id="PS50885"/>
    </source>
</evidence>
<dbReference type="CDD" id="cd12914">
    <property type="entry name" value="PDC1_DGC_like"/>
    <property type="match status" value="1"/>
</dbReference>
<dbReference type="Gene3D" id="3.30.450.20">
    <property type="entry name" value="PAS domain"/>
    <property type="match status" value="1"/>
</dbReference>
<keyword evidence="6 11" id="KW-0472">Membrane</keyword>
<evidence type="ECO:0000256" key="9">
    <source>
        <dbReference type="PROSITE-ProRule" id="PRU00284"/>
    </source>
</evidence>
<proteinExistence type="inferred from homology"/>
<evidence type="ECO:0000256" key="1">
    <source>
        <dbReference type="ARBA" id="ARBA00004651"/>
    </source>
</evidence>
<comment type="subcellular location">
    <subcellularLocation>
        <location evidence="1">Cell membrane</location>
        <topology evidence="1">Multi-pass membrane protein</topology>
    </subcellularLocation>
</comment>
<evidence type="ECO:0000256" key="2">
    <source>
        <dbReference type="ARBA" id="ARBA00022475"/>
    </source>
</evidence>
<keyword evidence="3" id="KW-0145">Chemotaxis</keyword>
<dbReference type="Pfam" id="PF02743">
    <property type="entry name" value="dCache_1"/>
    <property type="match status" value="1"/>
</dbReference>
<dbReference type="PROSITE" id="PS50111">
    <property type="entry name" value="CHEMOTAXIS_TRANSDUC_2"/>
    <property type="match status" value="1"/>
</dbReference>
<evidence type="ECO:0000256" key="11">
    <source>
        <dbReference type="SAM" id="Phobius"/>
    </source>
</evidence>
<keyword evidence="4 11" id="KW-0812">Transmembrane</keyword>
<dbReference type="InterPro" id="IPR004089">
    <property type="entry name" value="MCPsignal_dom"/>
</dbReference>
<evidence type="ECO:0000259" key="12">
    <source>
        <dbReference type="PROSITE" id="PS50111"/>
    </source>
</evidence>
<dbReference type="Pfam" id="PF00015">
    <property type="entry name" value="MCPsignal"/>
    <property type="match status" value="1"/>
</dbReference>
<dbReference type="Pfam" id="PF00672">
    <property type="entry name" value="HAMP"/>
    <property type="match status" value="1"/>
</dbReference>
<evidence type="ECO:0000256" key="5">
    <source>
        <dbReference type="ARBA" id="ARBA00022989"/>
    </source>
</evidence>
<dbReference type="Proteomes" id="UP000578697">
    <property type="component" value="Unassembled WGS sequence"/>
</dbReference>
<dbReference type="AlphaFoldDB" id="A0A840SCT1"/>
<name>A0A840SCT1_9SPIR</name>
<evidence type="ECO:0000256" key="8">
    <source>
        <dbReference type="ARBA" id="ARBA00029447"/>
    </source>
</evidence>
<evidence type="ECO:0000256" key="4">
    <source>
        <dbReference type="ARBA" id="ARBA00022692"/>
    </source>
</evidence>
<protein>
    <submittedName>
        <fullName evidence="14">Methyl-accepting chemotaxis protein</fullName>
    </submittedName>
</protein>
<reference evidence="14 15" key="1">
    <citation type="submission" date="2020-08" db="EMBL/GenBank/DDBJ databases">
        <title>Genomic Encyclopedia of Type Strains, Phase IV (KMG-IV): sequencing the most valuable type-strain genomes for metagenomic binning, comparative biology and taxonomic classification.</title>
        <authorList>
            <person name="Goeker M."/>
        </authorList>
    </citation>
    <scope>NUCLEOTIDE SEQUENCE [LARGE SCALE GENOMIC DNA]</scope>
    <source>
        <strain evidence="14 15">DSM 103679</strain>
    </source>
</reference>
<dbReference type="EMBL" id="JACHFR010000003">
    <property type="protein sequence ID" value="MBB5219587.1"/>
    <property type="molecule type" value="Genomic_DNA"/>
</dbReference>